<dbReference type="Pfam" id="PF09619">
    <property type="entry name" value="YscW"/>
    <property type="match status" value="1"/>
</dbReference>
<keyword evidence="3" id="KW-0449">Lipoprotein</keyword>
<protein>
    <submittedName>
        <fullName evidence="3">Putative lipoprotein</fullName>
    </submittedName>
</protein>
<dbReference type="PANTHER" id="PTHR38013">
    <property type="entry name" value="GLYCOPROTEIN/POLYSACCHARIDE METABOLISM"/>
    <property type="match status" value="1"/>
</dbReference>
<dbReference type="Gene3D" id="2.40.128.270">
    <property type="match status" value="1"/>
</dbReference>
<dbReference type="InterPro" id="IPR038670">
    <property type="entry name" value="HslJ-like_sf"/>
</dbReference>
<feature type="chain" id="PRO_5012770574" evidence="1">
    <location>
        <begin position="24"/>
        <end position="253"/>
    </location>
</feature>
<organism evidence="3 4">
    <name type="scientific">Cognatiyoonia sediminum</name>
    <dbReference type="NCBI Taxonomy" id="1508389"/>
    <lineage>
        <taxon>Bacteria</taxon>
        <taxon>Pseudomonadati</taxon>
        <taxon>Pseudomonadota</taxon>
        <taxon>Alphaproteobacteria</taxon>
        <taxon>Rhodobacterales</taxon>
        <taxon>Paracoccaceae</taxon>
        <taxon>Cognatiyoonia</taxon>
    </lineage>
</organism>
<evidence type="ECO:0000313" key="4">
    <source>
        <dbReference type="Proteomes" id="UP000184074"/>
    </source>
</evidence>
<evidence type="ECO:0000256" key="1">
    <source>
        <dbReference type="SAM" id="SignalP"/>
    </source>
</evidence>
<reference evidence="3 4" key="1">
    <citation type="submission" date="2016-11" db="EMBL/GenBank/DDBJ databases">
        <authorList>
            <person name="Jaros S."/>
            <person name="Januszkiewicz K."/>
            <person name="Wedrychowicz H."/>
        </authorList>
    </citation>
    <scope>NUCLEOTIDE SEQUENCE [LARGE SCALE GENOMIC DNA]</scope>
    <source>
        <strain evidence="3 4">DSM 28715</strain>
    </source>
</reference>
<evidence type="ECO:0000313" key="3">
    <source>
        <dbReference type="EMBL" id="SHG63944.1"/>
    </source>
</evidence>
<dbReference type="InterPro" id="IPR039366">
    <property type="entry name" value="Pilotin"/>
</dbReference>
<evidence type="ECO:0000259" key="2">
    <source>
        <dbReference type="Pfam" id="PF03724"/>
    </source>
</evidence>
<dbReference type="OrthoDB" id="9809132at2"/>
<dbReference type="InterPro" id="IPR053196">
    <property type="entry name" value="Lipoprotein_YbaY-like"/>
</dbReference>
<dbReference type="Proteomes" id="UP000184074">
    <property type="component" value="Unassembled WGS sequence"/>
</dbReference>
<sequence>MFRTKMLAAIGGAFLATASMAVADIFHLEATISYRERILLPEEAVLEVELLDTSRADAPSIRMASQRFRLGGVPRRVEIAYDSDLIDDRHTYTVAAKILLGDEVLFRSTTAYMVLTRGAPDKTEIVLEAMPVQADMGDADDQSIYGETWTIYEVTGRLLVTEDLPVMMIDEEGNFGLYAGCNNFAGSLTAEDGVLTMPAAFAGTKKLCEEGKMTLEQDIIDALSVSTGYVRNDQILAFTNDAGVTVLRMQITE</sequence>
<name>A0A1M5LFP6_9RHOB</name>
<dbReference type="RefSeq" id="WP_072898702.1">
    <property type="nucleotide sequence ID" value="NZ_FQXB01000001.1"/>
</dbReference>
<feature type="signal peptide" evidence="1">
    <location>
        <begin position="1"/>
        <end position="23"/>
    </location>
</feature>
<dbReference type="STRING" id="1508389.SAMN05444003_0270"/>
<dbReference type="AlphaFoldDB" id="A0A1M5LFP6"/>
<dbReference type="EMBL" id="FQXB01000001">
    <property type="protein sequence ID" value="SHG63944.1"/>
    <property type="molecule type" value="Genomic_DNA"/>
</dbReference>
<keyword evidence="1" id="KW-0732">Signal</keyword>
<feature type="domain" description="DUF306" evidence="2">
    <location>
        <begin position="142"/>
        <end position="249"/>
    </location>
</feature>
<accession>A0A1M5LFP6</accession>
<dbReference type="Pfam" id="PF03724">
    <property type="entry name" value="META"/>
    <property type="match status" value="1"/>
</dbReference>
<dbReference type="PANTHER" id="PTHR38013:SF1">
    <property type="entry name" value="GLYCOPROTEIN_POLYSACCHARIDE METABOLISM"/>
    <property type="match status" value="1"/>
</dbReference>
<proteinExistence type="predicted"/>
<gene>
    <name evidence="3" type="ORF">SAMN05444003_0270</name>
</gene>
<keyword evidence="4" id="KW-1185">Reference proteome</keyword>
<dbReference type="InterPro" id="IPR005184">
    <property type="entry name" value="DUF306_Meta_HslJ"/>
</dbReference>